<dbReference type="PANTHER" id="PTHR30618:SF0">
    <property type="entry name" value="PURINE-URACIL PERMEASE NCS1"/>
    <property type="match status" value="1"/>
</dbReference>
<keyword evidence="4 6" id="KW-1133">Transmembrane helix</keyword>
<dbReference type="InterPro" id="IPR045225">
    <property type="entry name" value="Uracil/uridine/allantoin_perm"/>
</dbReference>
<keyword evidence="3 6" id="KW-0812">Transmembrane</keyword>
<dbReference type="Proteomes" id="UP000824998">
    <property type="component" value="Unassembled WGS sequence"/>
</dbReference>
<evidence type="ECO:0000313" key="8">
    <source>
        <dbReference type="Proteomes" id="UP000824998"/>
    </source>
</evidence>
<keyword evidence="8" id="KW-1185">Reference proteome</keyword>
<dbReference type="GO" id="GO:0005886">
    <property type="term" value="C:plasma membrane"/>
    <property type="evidence" value="ECO:0007669"/>
    <property type="project" value="TreeGrafter"/>
</dbReference>
<feature type="transmembrane region" description="Helical" evidence="6">
    <location>
        <begin position="91"/>
        <end position="112"/>
    </location>
</feature>
<feature type="transmembrane region" description="Helical" evidence="6">
    <location>
        <begin position="381"/>
        <end position="400"/>
    </location>
</feature>
<dbReference type="InterPro" id="IPR012681">
    <property type="entry name" value="NCS1"/>
</dbReference>
<dbReference type="AlphaFoldDB" id="A0A9P7YJ41"/>
<feature type="transmembrane region" description="Helical" evidence="6">
    <location>
        <begin position="187"/>
        <end position="204"/>
    </location>
</feature>
<evidence type="ECO:0000256" key="4">
    <source>
        <dbReference type="ARBA" id="ARBA00022989"/>
    </source>
</evidence>
<reference evidence="7" key="1">
    <citation type="journal article" date="2021" name="IMA Fungus">
        <title>Genomic characterization of three marine fungi, including Emericellopsis atlantica sp. nov. with signatures of a generalist lifestyle and marine biomass degradation.</title>
        <authorList>
            <person name="Hagestad O.C."/>
            <person name="Hou L."/>
            <person name="Andersen J.H."/>
            <person name="Hansen E.H."/>
            <person name="Altermark B."/>
            <person name="Li C."/>
            <person name="Kuhnert E."/>
            <person name="Cox R.J."/>
            <person name="Crous P.W."/>
            <person name="Spatafora J.W."/>
            <person name="Lail K."/>
            <person name="Amirebrahimi M."/>
            <person name="Lipzen A."/>
            <person name="Pangilinan J."/>
            <person name="Andreopoulos W."/>
            <person name="Hayes R.D."/>
            <person name="Ng V."/>
            <person name="Grigoriev I.V."/>
            <person name="Jackson S.A."/>
            <person name="Sutton T.D.S."/>
            <person name="Dobson A.D.W."/>
            <person name="Rama T."/>
        </authorList>
    </citation>
    <scope>NUCLEOTIDE SEQUENCE</scope>
    <source>
        <strain evidence="7">TRa018bII</strain>
    </source>
</reference>
<name>A0A9P7YJ41_9HELO</name>
<dbReference type="EMBL" id="MU251456">
    <property type="protein sequence ID" value="KAG9234639.1"/>
    <property type="molecule type" value="Genomic_DNA"/>
</dbReference>
<dbReference type="NCBIfam" id="TIGR00800">
    <property type="entry name" value="ncs1"/>
    <property type="match status" value="1"/>
</dbReference>
<dbReference type="OrthoDB" id="2018619at2759"/>
<evidence type="ECO:0000256" key="3">
    <source>
        <dbReference type="ARBA" id="ARBA00022692"/>
    </source>
</evidence>
<comment type="caution">
    <text evidence="7">The sequence shown here is derived from an EMBL/GenBank/DDBJ whole genome shotgun (WGS) entry which is preliminary data.</text>
</comment>
<evidence type="ECO:0000256" key="1">
    <source>
        <dbReference type="ARBA" id="ARBA00004141"/>
    </source>
</evidence>
<sequence>MKPLTKMRYIPSQTQLKERCTSVSSWKLPKQKSTLAPPEVWTNKDMDPVKPEHQTWTIWTWMAYWATDTINLGTWETASAILSVGLSWREAIPAIVVGTTCVAIPMVLNGAIGAKMHIPFSVAIRSSFGYYFAYFAIVSRAILAMFWLGIQGANGAICITIMLEAIWPSYGHIKNHIPESQGITTQGMISYFLFWIIQLPLLLIPPTRLRYLFLAKIIAAPITAIGTMGWMVHKAGGSGDIFRAKATVSGSQKAYLFLSSMSSVTGSWATLACNIPDFSRYARSSEGQFIQLPILPIIFTLCAVIGIITTSASGVVYGELIWNPLEIIEKWLDMGHGGRAAAFFAATSWYIAQVGTNITANSISAANDLTVLFPKYVNIERGCIIAAIIGGWVIVPWKIISSAETFLAFMGGYAVFLAPIAGILASDYWLVKKQNYDVPALYNPHGRYSYFKGTNWRAVIAMLISVSPNLPGLAYSIGLNSDGSDSVNISTGAKNLYTFDWLFGFVTSIVVYTALSLIFPATESLVNETIFGHSVIHAGSNASDEESGMNVHVHEKSFDHGNMDPLHGDTVHKKG</sequence>
<comment type="similarity">
    <text evidence="2">Belongs to the purine-cytosine permease (2.A.39) family.</text>
</comment>
<feature type="transmembrane region" description="Helical" evidence="6">
    <location>
        <begin position="498"/>
        <end position="519"/>
    </location>
</feature>
<feature type="transmembrane region" description="Helical" evidence="6">
    <location>
        <begin position="144"/>
        <end position="167"/>
    </location>
</feature>
<proteinExistence type="inferred from homology"/>
<evidence type="ECO:0000256" key="6">
    <source>
        <dbReference type="SAM" id="Phobius"/>
    </source>
</evidence>
<evidence type="ECO:0000256" key="5">
    <source>
        <dbReference type="ARBA" id="ARBA00023136"/>
    </source>
</evidence>
<accession>A0A9P7YJ41</accession>
<dbReference type="Gene3D" id="1.10.4160.10">
    <property type="entry name" value="Hydantoin permease"/>
    <property type="match status" value="1"/>
</dbReference>
<dbReference type="GO" id="GO:0015205">
    <property type="term" value="F:nucleobase transmembrane transporter activity"/>
    <property type="evidence" value="ECO:0007669"/>
    <property type="project" value="TreeGrafter"/>
</dbReference>
<dbReference type="CDD" id="cd11482">
    <property type="entry name" value="SLC-NCS1sbd_NRT1-like"/>
    <property type="match status" value="1"/>
</dbReference>
<comment type="subcellular location">
    <subcellularLocation>
        <location evidence="1">Membrane</location>
        <topology evidence="1">Multi-pass membrane protein</topology>
    </subcellularLocation>
</comment>
<dbReference type="InterPro" id="IPR001248">
    <property type="entry name" value="Pur-cyt_permease"/>
</dbReference>
<feature type="transmembrane region" description="Helical" evidence="6">
    <location>
        <begin position="253"/>
        <end position="273"/>
    </location>
</feature>
<feature type="transmembrane region" description="Helical" evidence="6">
    <location>
        <begin position="456"/>
        <end position="478"/>
    </location>
</feature>
<dbReference type="Pfam" id="PF02133">
    <property type="entry name" value="Transp_cyt_pur"/>
    <property type="match status" value="1"/>
</dbReference>
<dbReference type="PANTHER" id="PTHR30618">
    <property type="entry name" value="NCS1 FAMILY PURINE/PYRIMIDINE TRANSPORTER"/>
    <property type="match status" value="1"/>
</dbReference>
<protein>
    <submittedName>
        <fullName evidence="7">Permease for cytosine/purines, uracil, thiamine, allantoin-domain-containing protein</fullName>
    </submittedName>
</protein>
<organism evidence="7 8">
    <name type="scientific">Amylocarpus encephaloides</name>
    <dbReference type="NCBI Taxonomy" id="45428"/>
    <lineage>
        <taxon>Eukaryota</taxon>
        <taxon>Fungi</taxon>
        <taxon>Dikarya</taxon>
        <taxon>Ascomycota</taxon>
        <taxon>Pezizomycotina</taxon>
        <taxon>Leotiomycetes</taxon>
        <taxon>Helotiales</taxon>
        <taxon>Helotiales incertae sedis</taxon>
        <taxon>Amylocarpus</taxon>
    </lineage>
</organism>
<feature type="transmembrane region" description="Helical" evidence="6">
    <location>
        <begin position="337"/>
        <end position="360"/>
    </location>
</feature>
<gene>
    <name evidence="7" type="ORF">BJ875DRAFT_6747</name>
</gene>
<evidence type="ECO:0000256" key="2">
    <source>
        <dbReference type="ARBA" id="ARBA00008974"/>
    </source>
</evidence>
<dbReference type="FunFam" id="1.10.4160.10:FF:000001">
    <property type="entry name" value="Uracil permease, putative"/>
    <property type="match status" value="1"/>
</dbReference>
<keyword evidence="5 6" id="KW-0472">Membrane</keyword>
<feature type="transmembrane region" description="Helical" evidence="6">
    <location>
        <begin position="118"/>
        <end position="137"/>
    </location>
</feature>
<feature type="transmembrane region" description="Helical" evidence="6">
    <location>
        <begin position="294"/>
        <end position="317"/>
    </location>
</feature>
<feature type="transmembrane region" description="Helical" evidence="6">
    <location>
        <begin position="406"/>
        <end position="425"/>
    </location>
</feature>
<feature type="transmembrane region" description="Helical" evidence="6">
    <location>
        <begin position="211"/>
        <end position="233"/>
    </location>
</feature>
<evidence type="ECO:0000313" key="7">
    <source>
        <dbReference type="EMBL" id="KAG9234639.1"/>
    </source>
</evidence>